<dbReference type="Proteomes" id="UP000215914">
    <property type="component" value="Unassembled WGS sequence"/>
</dbReference>
<proteinExistence type="predicted"/>
<organism evidence="1 2">
    <name type="scientific">Helianthus annuus</name>
    <name type="common">Common sunflower</name>
    <dbReference type="NCBI Taxonomy" id="4232"/>
    <lineage>
        <taxon>Eukaryota</taxon>
        <taxon>Viridiplantae</taxon>
        <taxon>Streptophyta</taxon>
        <taxon>Embryophyta</taxon>
        <taxon>Tracheophyta</taxon>
        <taxon>Spermatophyta</taxon>
        <taxon>Magnoliopsida</taxon>
        <taxon>eudicotyledons</taxon>
        <taxon>Gunneridae</taxon>
        <taxon>Pentapetalae</taxon>
        <taxon>asterids</taxon>
        <taxon>campanulids</taxon>
        <taxon>Asterales</taxon>
        <taxon>Asteraceae</taxon>
        <taxon>Asteroideae</taxon>
        <taxon>Heliantheae alliance</taxon>
        <taxon>Heliantheae</taxon>
        <taxon>Helianthus</taxon>
    </lineage>
</organism>
<accession>A0A9K3ILD1</accession>
<evidence type="ECO:0000313" key="1">
    <source>
        <dbReference type="EMBL" id="KAF5798524.1"/>
    </source>
</evidence>
<gene>
    <name evidence="1" type="ORF">HanXRQr2_Chr07g0293921</name>
</gene>
<reference evidence="1" key="1">
    <citation type="journal article" date="2017" name="Nature">
        <title>The sunflower genome provides insights into oil metabolism, flowering and Asterid evolution.</title>
        <authorList>
            <person name="Badouin H."/>
            <person name="Gouzy J."/>
            <person name="Grassa C.J."/>
            <person name="Murat F."/>
            <person name="Staton S.E."/>
            <person name="Cottret L."/>
            <person name="Lelandais-Briere C."/>
            <person name="Owens G.L."/>
            <person name="Carrere S."/>
            <person name="Mayjonade B."/>
            <person name="Legrand L."/>
            <person name="Gill N."/>
            <person name="Kane N.C."/>
            <person name="Bowers J.E."/>
            <person name="Hubner S."/>
            <person name="Bellec A."/>
            <person name="Berard A."/>
            <person name="Berges H."/>
            <person name="Blanchet N."/>
            <person name="Boniface M.C."/>
            <person name="Brunel D."/>
            <person name="Catrice O."/>
            <person name="Chaidir N."/>
            <person name="Claudel C."/>
            <person name="Donnadieu C."/>
            <person name="Faraut T."/>
            <person name="Fievet G."/>
            <person name="Helmstetter N."/>
            <person name="King M."/>
            <person name="Knapp S.J."/>
            <person name="Lai Z."/>
            <person name="Le Paslier M.C."/>
            <person name="Lippi Y."/>
            <person name="Lorenzon L."/>
            <person name="Mandel J.R."/>
            <person name="Marage G."/>
            <person name="Marchand G."/>
            <person name="Marquand E."/>
            <person name="Bret-Mestries E."/>
            <person name="Morien E."/>
            <person name="Nambeesan S."/>
            <person name="Nguyen T."/>
            <person name="Pegot-Espagnet P."/>
            <person name="Pouilly N."/>
            <person name="Raftis F."/>
            <person name="Sallet E."/>
            <person name="Schiex T."/>
            <person name="Thomas J."/>
            <person name="Vandecasteele C."/>
            <person name="Vares D."/>
            <person name="Vear F."/>
            <person name="Vautrin S."/>
            <person name="Crespi M."/>
            <person name="Mangin B."/>
            <person name="Burke J.M."/>
            <person name="Salse J."/>
            <person name="Munos S."/>
            <person name="Vincourt P."/>
            <person name="Rieseberg L.H."/>
            <person name="Langlade N.B."/>
        </authorList>
    </citation>
    <scope>NUCLEOTIDE SEQUENCE</scope>
    <source>
        <tissue evidence="1">Leaves</tissue>
    </source>
</reference>
<name>A0A9K3ILD1_HELAN</name>
<dbReference type="AlphaFoldDB" id="A0A9K3ILD1"/>
<sequence>MKDIAVSLTRITLLSILHSIPFHSWPYPVLRILENNALPPVWFPQSPSWKSLNTSSISGSSIHLKYGPARDRLYSILFRIVN</sequence>
<comment type="caution">
    <text evidence="1">The sequence shown here is derived from an EMBL/GenBank/DDBJ whole genome shotgun (WGS) entry which is preliminary data.</text>
</comment>
<reference evidence="1" key="2">
    <citation type="submission" date="2020-06" db="EMBL/GenBank/DDBJ databases">
        <title>Helianthus annuus Genome sequencing and assembly Release 2.</title>
        <authorList>
            <person name="Gouzy J."/>
            <person name="Langlade N."/>
            <person name="Munos S."/>
        </authorList>
    </citation>
    <scope>NUCLEOTIDE SEQUENCE</scope>
    <source>
        <tissue evidence="1">Leaves</tissue>
    </source>
</reference>
<protein>
    <submittedName>
        <fullName evidence="1">Uncharacterized protein</fullName>
    </submittedName>
</protein>
<dbReference type="EMBL" id="MNCJ02000322">
    <property type="protein sequence ID" value="KAF5798524.1"/>
    <property type="molecule type" value="Genomic_DNA"/>
</dbReference>
<evidence type="ECO:0000313" key="2">
    <source>
        <dbReference type="Proteomes" id="UP000215914"/>
    </source>
</evidence>
<keyword evidence="2" id="KW-1185">Reference proteome</keyword>
<dbReference type="Gramene" id="mRNA:HanXRQr2_Chr07g0293921">
    <property type="protein sequence ID" value="mRNA:HanXRQr2_Chr07g0293921"/>
    <property type="gene ID" value="HanXRQr2_Chr07g0293921"/>
</dbReference>